<sequence length="61" mass="6905">MASKTSLKYSADVDHAIMWLRRRLHSGKHIQVTFTDAGVLVKGDSFGRKEMDPLWFAEGVL</sequence>
<gene>
    <name evidence="1" type="ORF">M404DRAFT_1007419</name>
</gene>
<proteinExistence type="predicted"/>
<dbReference type="Proteomes" id="UP000054217">
    <property type="component" value="Unassembled WGS sequence"/>
</dbReference>
<protein>
    <submittedName>
        <fullName evidence="1">Uncharacterized protein</fullName>
    </submittedName>
</protein>
<dbReference type="InParanoid" id="A0A0C3N3D2"/>
<keyword evidence="2" id="KW-1185">Reference proteome</keyword>
<evidence type="ECO:0000313" key="2">
    <source>
        <dbReference type="Proteomes" id="UP000054217"/>
    </source>
</evidence>
<organism evidence="1 2">
    <name type="scientific">Pisolithus tinctorius Marx 270</name>
    <dbReference type="NCBI Taxonomy" id="870435"/>
    <lineage>
        <taxon>Eukaryota</taxon>
        <taxon>Fungi</taxon>
        <taxon>Dikarya</taxon>
        <taxon>Basidiomycota</taxon>
        <taxon>Agaricomycotina</taxon>
        <taxon>Agaricomycetes</taxon>
        <taxon>Agaricomycetidae</taxon>
        <taxon>Boletales</taxon>
        <taxon>Sclerodermatineae</taxon>
        <taxon>Pisolithaceae</taxon>
        <taxon>Pisolithus</taxon>
    </lineage>
</organism>
<dbReference type="HOGENOM" id="CLU_2923607_0_0_1"/>
<evidence type="ECO:0000313" key="1">
    <source>
        <dbReference type="EMBL" id="KIN95549.1"/>
    </source>
</evidence>
<reference evidence="1 2" key="1">
    <citation type="submission" date="2014-04" db="EMBL/GenBank/DDBJ databases">
        <authorList>
            <consortium name="DOE Joint Genome Institute"/>
            <person name="Kuo A."/>
            <person name="Kohler A."/>
            <person name="Costa M.D."/>
            <person name="Nagy L.G."/>
            <person name="Floudas D."/>
            <person name="Copeland A."/>
            <person name="Barry K.W."/>
            <person name="Cichocki N."/>
            <person name="Veneault-Fourrey C."/>
            <person name="LaButti K."/>
            <person name="Lindquist E.A."/>
            <person name="Lipzen A."/>
            <person name="Lundell T."/>
            <person name="Morin E."/>
            <person name="Murat C."/>
            <person name="Sun H."/>
            <person name="Tunlid A."/>
            <person name="Henrissat B."/>
            <person name="Grigoriev I.V."/>
            <person name="Hibbett D.S."/>
            <person name="Martin F."/>
            <person name="Nordberg H.P."/>
            <person name="Cantor M.N."/>
            <person name="Hua S.X."/>
        </authorList>
    </citation>
    <scope>NUCLEOTIDE SEQUENCE [LARGE SCALE GENOMIC DNA]</scope>
    <source>
        <strain evidence="1 2">Marx 270</strain>
    </source>
</reference>
<name>A0A0C3N3D2_PISTI</name>
<dbReference type="AlphaFoldDB" id="A0A0C3N3D2"/>
<accession>A0A0C3N3D2</accession>
<reference evidence="2" key="2">
    <citation type="submission" date="2015-01" db="EMBL/GenBank/DDBJ databases">
        <title>Evolutionary Origins and Diversification of the Mycorrhizal Mutualists.</title>
        <authorList>
            <consortium name="DOE Joint Genome Institute"/>
            <consortium name="Mycorrhizal Genomics Consortium"/>
            <person name="Kohler A."/>
            <person name="Kuo A."/>
            <person name="Nagy L.G."/>
            <person name="Floudas D."/>
            <person name="Copeland A."/>
            <person name="Barry K.W."/>
            <person name="Cichocki N."/>
            <person name="Veneault-Fourrey C."/>
            <person name="LaButti K."/>
            <person name="Lindquist E.A."/>
            <person name="Lipzen A."/>
            <person name="Lundell T."/>
            <person name="Morin E."/>
            <person name="Murat C."/>
            <person name="Riley R."/>
            <person name="Ohm R."/>
            <person name="Sun H."/>
            <person name="Tunlid A."/>
            <person name="Henrissat B."/>
            <person name="Grigoriev I.V."/>
            <person name="Hibbett D.S."/>
            <person name="Martin F."/>
        </authorList>
    </citation>
    <scope>NUCLEOTIDE SEQUENCE [LARGE SCALE GENOMIC DNA]</scope>
    <source>
        <strain evidence="2">Marx 270</strain>
    </source>
</reference>
<dbReference type="EMBL" id="KN832065">
    <property type="protein sequence ID" value="KIN95549.1"/>
    <property type="molecule type" value="Genomic_DNA"/>
</dbReference>